<comment type="caution">
    <text evidence="2">The sequence shown here is derived from an EMBL/GenBank/DDBJ whole genome shotgun (WGS) entry which is preliminary data.</text>
</comment>
<name>A0A7J6WU75_THATH</name>
<sequence>MCKDCLFSQPLSPRSSADVEQKISFLSCVAEQKFDTGETNSKCACCDVSLSRDLYPPYLPLCVKREYEEKEEENTVTEHRILSYVDEGQNVQRRADEEDFANSLLSFQCKEIEINEDDMVDAVQTTDKDFIKKDAFGSPIKGINDFQSPEDNLKSACNSMLKLENWSDFDDHFLITIESIDNLASKRQNLPRHNEVDNEQSRELEGLLDSVSQIQNRLGWVDGMHISSKRETAVHLVEDENNTMYAGQEPRLDVWEPELEYMNKAEVKSFIVMLDEKCNGDSIQLLPDQVPLTQAALSVDGDSNKAIDRVMKDLNVPTGMKLEMIERERSVEELIGQSQSHDAIPSFSCAQDNSIE</sequence>
<evidence type="ECO:0000256" key="1">
    <source>
        <dbReference type="SAM" id="MobiDB-lite"/>
    </source>
</evidence>
<dbReference type="Proteomes" id="UP000554482">
    <property type="component" value="Unassembled WGS sequence"/>
</dbReference>
<gene>
    <name evidence="2" type="ORF">FRX31_010370</name>
</gene>
<dbReference type="AlphaFoldDB" id="A0A7J6WU75"/>
<accession>A0A7J6WU75</accession>
<evidence type="ECO:0000313" key="3">
    <source>
        <dbReference type="Proteomes" id="UP000554482"/>
    </source>
</evidence>
<evidence type="ECO:0000313" key="2">
    <source>
        <dbReference type="EMBL" id="KAF5200045.1"/>
    </source>
</evidence>
<organism evidence="2 3">
    <name type="scientific">Thalictrum thalictroides</name>
    <name type="common">Rue-anemone</name>
    <name type="synonym">Anemone thalictroides</name>
    <dbReference type="NCBI Taxonomy" id="46969"/>
    <lineage>
        <taxon>Eukaryota</taxon>
        <taxon>Viridiplantae</taxon>
        <taxon>Streptophyta</taxon>
        <taxon>Embryophyta</taxon>
        <taxon>Tracheophyta</taxon>
        <taxon>Spermatophyta</taxon>
        <taxon>Magnoliopsida</taxon>
        <taxon>Ranunculales</taxon>
        <taxon>Ranunculaceae</taxon>
        <taxon>Thalictroideae</taxon>
        <taxon>Thalictrum</taxon>
    </lineage>
</organism>
<reference evidence="2 3" key="1">
    <citation type="submission" date="2020-06" db="EMBL/GenBank/DDBJ databases">
        <title>Transcriptomic and genomic resources for Thalictrum thalictroides and T. hernandezii: Facilitating candidate gene discovery in an emerging model plant lineage.</title>
        <authorList>
            <person name="Arias T."/>
            <person name="Riano-Pachon D.M."/>
            <person name="Di Stilio V.S."/>
        </authorList>
    </citation>
    <scope>NUCLEOTIDE SEQUENCE [LARGE SCALE GENOMIC DNA]</scope>
    <source>
        <strain evidence="3">cv. WT478/WT964</strain>
        <tissue evidence="2">Leaves</tissue>
    </source>
</reference>
<feature type="region of interest" description="Disordered" evidence="1">
    <location>
        <begin position="334"/>
        <end position="356"/>
    </location>
</feature>
<keyword evidence="3" id="KW-1185">Reference proteome</keyword>
<protein>
    <submittedName>
        <fullName evidence="2">Uncharacterized protein</fullName>
    </submittedName>
</protein>
<proteinExistence type="predicted"/>
<dbReference type="EMBL" id="JABWDY010011182">
    <property type="protein sequence ID" value="KAF5200045.1"/>
    <property type="molecule type" value="Genomic_DNA"/>
</dbReference>